<dbReference type="EMBL" id="CP068108">
    <property type="protein sequence ID" value="QQU01967.1"/>
    <property type="molecule type" value="Genomic_DNA"/>
</dbReference>
<sequence>MCYQVSFKTEEEKTYNLNLLHAVEIEKSVEKLAATCTITLPLFRYNNPLFVHEDIKRGTEVTVCLGYDNQLEEEFRGYVTKIVYNNSSIVIECEDALFLFRKSLKNEQLQEITLKDLLIHISKQIDPTYTIDCDYEFTYETYTLNNKTGYDILKEIQDNLTANVWFNTKEKILYVHLLYTDKLGKVKYSAHKNIESSTLEYVLGEDRKVEVIVEITEANGKAKQIKVGEHGGEQFSLKIGNAKGKDIQKLAMSIYEKKKADRLNGSLTSWLVPFVSPGFTVEIIDQEYPERRGSYYVASVKTSFSDAGGVRTIEPGIKLG</sequence>
<evidence type="ECO:0008006" key="3">
    <source>
        <dbReference type="Google" id="ProtNLM"/>
    </source>
</evidence>
<evidence type="ECO:0000313" key="1">
    <source>
        <dbReference type="EMBL" id="QQU01967.1"/>
    </source>
</evidence>
<dbReference type="SUPFAM" id="SSF69279">
    <property type="entry name" value="Phage tail proteins"/>
    <property type="match status" value="1"/>
</dbReference>
<evidence type="ECO:0000313" key="2">
    <source>
        <dbReference type="Proteomes" id="UP000596202"/>
    </source>
</evidence>
<gene>
    <name evidence="1" type="ORF">I6I88_03270</name>
</gene>
<dbReference type="AlphaFoldDB" id="A0A9Q7EA46"/>
<dbReference type="Proteomes" id="UP000596202">
    <property type="component" value="Chromosome"/>
</dbReference>
<name>A0A9Q7EA46_MYROD</name>
<accession>A0A9Q7EA46</accession>
<proteinExistence type="predicted"/>
<organism evidence="1 2">
    <name type="scientific">Myroides odoratus</name>
    <name type="common">Flavobacterium odoratum</name>
    <dbReference type="NCBI Taxonomy" id="256"/>
    <lineage>
        <taxon>Bacteria</taxon>
        <taxon>Pseudomonadati</taxon>
        <taxon>Bacteroidota</taxon>
        <taxon>Flavobacteriia</taxon>
        <taxon>Flavobacteriales</taxon>
        <taxon>Flavobacteriaceae</taxon>
        <taxon>Myroides</taxon>
    </lineage>
</organism>
<reference evidence="1 2" key="1">
    <citation type="submission" date="2021-01" db="EMBL/GenBank/DDBJ databases">
        <title>FDA dAtabase for Regulatory Grade micrObial Sequences (FDA-ARGOS): Supporting development and validation of Infectious Disease Dx tests.</title>
        <authorList>
            <person name="Sproer C."/>
            <person name="Gronow S."/>
            <person name="Severitt S."/>
            <person name="Schroder I."/>
            <person name="Tallon L."/>
            <person name="Sadzewicz L."/>
            <person name="Zhao X."/>
            <person name="Boylan J."/>
            <person name="Ott S."/>
            <person name="Bowen H."/>
            <person name="Vavikolanu K."/>
            <person name="Mehta A."/>
            <person name="Aluvathingal J."/>
            <person name="Nadendla S."/>
            <person name="Lowell S."/>
            <person name="Myers T."/>
            <person name="Yan Y."/>
            <person name="Sichtig H."/>
        </authorList>
    </citation>
    <scope>NUCLEOTIDE SEQUENCE [LARGE SCALE GENOMIC DNA]</scope>
    <source>
        <strain evidence="1 2">FDAARGOS_1131</strain>
    </source>
</reference>
<dbReference type="OrthoDB" id="1065075at2"/>
<protein>
    <recommendedName>
        <fullName evidence="3">Phage protein D</fullName>
    </recommendedName>
</protein>